<evidence type="ECO:0000313" key="2">
    <source>
        <dbReference type="EMBL" id="GFF38578.1"/>
    </source>
</evidence>
<comment type="caution">
    <text evidence="2">The sequence shown here is derived from an EMBL/GenBank/DDBJ whole genome shotgun (WGS) entry which is preliminary data.</text>
</comment>
<organism evidence="2 3">
    <name type="scientific">Aspergillus udagawae</name>
    <dbReference type="NCBI Taxonomy" id="91492"/>
    <lineage>
        <taxon>Eukaryota</taxon>
        <taxon>Fungi</taxon>
        <taxon>Dikarya</taxon>
        <taxon>Ascomycota</taxon>
        <taxon>Pezizomycotina</taxon>
        <taxon>Eurotiomycetes</taxon>
        <taxon>Eurotiomycetidae</taxon>
        <taxon>Eurotiales</taxon>
        <taxon>Aspergillaceae</taxon>
        <taxon>Aspergillus</taxon>
        <taxon>Aspergillus subgen. Fumigati</taxon>
    </lineage>
</organism>
<sequence>MAGNASVITVGGDHSFRAEPAGCSQAASDGLPLRLSNETSLPANSNNGELVNDNILAEIASVDHPGREYVAHWDSPAQVDTVMTGAVGAVVEDHGDGVYDII</sequence>
<dbReference type="Proteomes" id="UP000465221">
    <property type="component" value="Unassembled WGS sequence"/>
</dbReference>
<gene>
    <name evidence="2" type="ORF">IFM46972_05594</name>
</gene>
<feature type="compositionally biased region" description="Polar residues" evidence="1">
    <location>
        <begin position="36"/>
        <end position="49"/>
    </location>
</feature>
<protein>
    <submittedName>
        <fullName evidence="2">Uncharacterized protein</fullName>
    </submittedName>
</protein>
<feature type="region of interest" description="Disordered" evidence="1">
    <location>
        <begin position="14"/>
        <end position="49"/>
    </location>
</feature>
<evidence type="ECO:0000313" key="3">
    <source>
        <dbReference type="Proteomes" id="UP000465221"/>
    </source>
</evidence>
<dbReference type="AlphaFoldDB" id="A0A8H3NYX7"/>
<dbReference type="EMBL" id="BLKC01000035">
    <property type="protein sequence ID" value="GFF38578.1"/>
    <property type="molecule type" value="Genomic_DNA"/>
</dbReference>
<evidence type="ECO:0000256" key="1">
    <source>
        <dbReference type="SAM" id="MobiDB-lite"/>
    </source>
</evidence>
<name>A0A8H3NYX7_9EURO</name>
<accession>A0A8H3NYX7</accession>
<reference evidence="2 3" key="1">
    <citation type="submission" date="2020-01" db="EMBL/GenBank/DDBJ databases">
        <title>Draft genome sequence of Aspergillus udagawae IFM 46972.</title>
        <authorList>
            <person name="Takahashi H."/>
            <person name="Yaguchi T."/>
        </authorList>
    </citation>
    <scope>NUCLEOTIDE SEQUENCE [LARGE SCALE GENOMIC DNA]</scope>
    <source>
        <strain evidence="2 3">IFM 46972</strain>
    </source>
</reference>
<proteinExistence type="predicted"/>